<organism evidence="1">
    <name type="scientific">Arabidopsis thaliana</name>
    <name type="common">Mouse-ear cress</name>
    <dbReference type="NCBI Taxonomy" id="3702"/>
    <lineage>
        <taxon>Eukaryota</taxon>
        <taxon>Viridiplantae</taxon>
        <taxon>Streptophyta</taxon>
        <taxon>Embryophyta</taxon>
        <taxon>Tracheophyta</taxon>
        <taxon>Spermatophyta</taxon>
        <taxon>Magnoliopsida</taxon>
        <taxon>eudicotyledons</taxon>
        <taxon>Gunneridae</taxon>
        <taxon>Pentapetalae</taxon>
        <taxon>rosids</taxon>
        <taxon>malvids</taxon>
        <taxon>Brassicales</taxon>
        <taxon>Brassicaceae</taxon>
        <taxon>Camelineae</taxon>
        <taxon>Arabidopsis</taxon>
    </lineage>
</organism>
<name>O23371_ARATH</name>
<gene>
    <name evidence="1" type="primary">dl3630w</name>
    <name evidence="2" type="ordered locus">At4g15170</name>
</gene>
<feature type="non-terminal residue" evidence="1">
    <location>
        <position position="1"/>
    </location>
</feature>
<reference evidence="1" key="4">
    <citation type="submission" date="1999-06" db="EMBL/GenBank/DDBJ databases">
        <authorList>
            <person name="EU Arabidopsis sequencing project"/>
        </authorList>
    </citation>
    <scope>NUCLEOTIDE SEQUENCE</scope>
</reference>
<dbReference type="EMBL" id="AL161540">
    <property type="protein sequence ID" value="CAB78559.1"/>
    <property type="molecule type" value="Genomic_DNA"/>
</dbReference>
<dbReference type="AlphaFoldDB" id="O23371"/>
<accession>O23371</accession>
<proteinExistence type="predicted"/>
<evidence type="ECO:0000313" key="1">
    <source>
        <dbReference type="EMBL" id="CAB10296.1"/>
    </source>
</evidence>
<dbReference type="EMBL" id="Z97338">
    <property type="protein sequence ID" value="CAB10296.1"/>
    <property type="molecule type" value="Genomic_DNA"/>
</dbReference>
<dbReference type="PIR" id="F71415">
    <property type="entry name" value="F71415"/>
</dbReference>
<sequence>GFEIFSFVGLFNLLRRVTKLAVAKYEY</sequence>
<protein>
    <submittedName>
        <fullName evidence="2">Uncharacterized protein AT4g15170</fullName>
    </submittedName>
    <submittedName>
        <fullName evidence="1">Uncharacterized protein dl3630w</fullName>
    </submittedName>
</protein>
<reference evidence="1" key="1">
    <citation type="submission" date="1997-07" db="EMBL/GenBank/DDBJ databases">
        <authorList>
            <person name="Bevan M."/>
            <person name="Stiekema W."/>
            <person name="Murphy G."/>
            <person name="Wambutt R."/>
            <person name="Pohl T."/>
            <person name="Terryn N."/>
            <person name="Kreis M."/>
            <person name="Kavanagh T."/>
            <person name="Entian K.D."/>
            <person name="Rieger M."/>
            <person name="James R."/>
            <person name="Puigdomenech P."/>
            <person name="Hatzopoulos P."/>
            <person name="Obermaier B."/>
            <person name="Duesterhoft A."/>
            <person name="Jones J."/>
            <person name="Palme K."/>
            <person name="Ansorge W."/>
            <person name="Delseny M."/>
            <person name="Bancroft I."/>
            <person name="Mewes H.W."/>
            <person name="Schueller C."/>
            <person name="Chalwatzis N."/>
        </authorList>
    </citation>
    <scope>NUCLEOTIDE SEQUENCE</scope>
</reference>
<evidence type="ECO:0000313" key="2">
    <source>
        <dbReference type="EMBL" id="CAB78559.1"/>
    </source>
</evidence>
<reference key="2">
    <citation type="journal article" date="1998" name="Nature">
        <title>Analysis of 1.9 Mb of contiguous sequence from chromosome 4 of Arabidopsis thaliana.</title>
        <authorList>
            <person name="Bevan M."/>
            <person name="Bancroft I."/>
            <person name="Bent E."/>
            <person name="Love K."/>
            <person name="Goodman H.M."/>
            <person name="Dean C."/>
            <person name="Bergkamp R."/>
            <person name="Dirkse W."/>
            <person name="van Staveren M."/>
            <person name="Stiekema W."/>
            <person name="Drost L."/>
            <person name="Ridley P."/>
            <person name="Hudson S.-A."/>
            <person name="Patel K."/>
            <person name="Murphy G."/>
            <person name="Piffanelli P."/>
            <person name="Wedler H."/>
            <person name="Wedler E."/>
            <person name="Wambutt R."/>
            <person name="Weitzenegger T."/>
            <person name="Pohl T."/>
            <person name="Terryn N."/>
            <person name="Gielen J."/>
            <person name="Villarroel R."/>
            <person name="De Clercq R."/>
            <person name="van Montagu M."/>
            <person name="Lecharny A."/>
            <person name="Aubourg S."/>
            <person name="Gy I."/>
            <person name="Kreis M."/>
            <person name="Lao N."/>
            <person name="Kavanagh T."/>
            <person name="Hempel S."/>
            <person name="Kotter P."/>
            <person name="Entian K.-D."/>
            <person name="Rieger M."/>
            <person name="Schaefer M."/>
            <person name="Funk B."/>
            <person name="Mueller-Auer S."/>
            <person name="Silvey M."/>
            <person name="James R."/>
            <person name="Monfort A."/>
            <person name="Pons A."/>
            <person name="Puigdomenech P."/>
            <person name="Douka A."/>
            <person name="Voukelatou E."/>
            <person name="Milioni D."/>
            <person name="Hatzopoulos P."/>
            <person name="Piravandi E."/>
            <person name="Obermaier B."/>
            <person name="Hilbert H."/>
            <person name="Duesterhoeft A."/>
            <person name="Moores T."/>
            <person name="Jones J.D.G."/>
            <person name="Eneva T."/>
            <person name="Palme K."/>
            <person name="Benes V."/>
            <person name="Rechmann S."/>
            <person name="Ansorge W."/>
            <person name="Cooke R."/>
            <person name="Berger C."/>
            <person name="Delseny M."/>
            <person name="Voet M."/>
            <person name="Volckaert G."/>
            <person name="Mewes H.-W."/>
            <person name="Klosterman S."/>
            <person name="Schueller C."/>
            <person name="Chalwatzis N."/>
        </authorList>
    </citation>
    <scope>NUCLEOTIDE SEQUENCE [LARGE SCALE GENOMIC DNA]</scope>
    <source>
        <strain>cv. Columbia</strain>
    </source>
</reference>
<reference key="3">
    <citation type="journal article" date="1999" name="Nature">
        <title>Sequence and analysis of chromosome 4 of the plant Arabidopsis thaliana.</title>
        <authorList>
            <consortium name="EU"/>
            <consortium name="CSHL and WU Arabidopsis Sequencing Project"/>
            <person name="Mayer K."/>
            <person name="Schuller C."/>
            <person name="Wambutt R."/>
            <person name="Murphy G."/>
            <person name="Volckaert G."/>
            <person name="Pohl T."/>
            <person name="Dusterhoft A."/>
            <person name="Stiekema W."/>
            <person name="Entian K.D."/>
            <person name="Terryn N."/>
            <person name="Harris B."/>
            <person name="Ansorge W."/>
            <person name="Brandt P."/>
            <person name="Grivell L."/>
            <person name="Rieger M."/>
            <person name="Weichselgartner M."/>
            <person name="de Simone V."/>
            <person name="Obermaier B."/>
            <person name="Mache R."/>
            <person name="Muller M."/>
            <person name="Kreis M."/>
            <person name="Delseny M."/>
            <person name="Puigdomenech P."/>
            <person name="Watson M."/>
            <person name="Schmidtheini T."/>
            <person name="Reichert B."/>
            <person name="Portatelle D."/>
            <person name="Perez-Alonso M."/>
            <person name="Boutry M."/>
            <person name="Bancroft I."/>
            <person name="Vos P."/>
            <person name="Hoheisel J."/>
            <person name="Zimmermann W."/>
            <person name="Wedler H."/>
            <person name="Ridley P."/>
            <person name="Langham S.A."/>
            <person name="McCullagh B."/>
            <person name="Bilham L."/>
            <person name="Robben J."/>
            <person name="Van der Schueren J."/>
            <person name="Grymonprez B."/>
            <person name="Chuang Y.J."/>
            <person name="Vandenbussche F."/>
            <person name="Braeken M."/>
            <person name="Weltjens I."/>
            <person name="Voet M."/>
            <person name="Bastiaens I."/>
            <person name="Aert R."/>
            <person name="Defoor E."/>
            <person name="Weitzenegger T."/>
            <person name="Bothe G."/>
            <person name="Ramsperger U."/>
            <person name="Hilbert H."/>
            <person name="Braun M."/>
            <person name="Holzer E."/>
            <person name="Brandt A."/>
            <person name="Peters S."/>
            <person name="van Staveren M."/>
            <person name="Dirske W."/>
            <person name="Mooijman P."/>
            <person name="Klein Lankhorst R."/>
            <person name="Rose M."/>
            <person name="Hauf J."/>
            <person name="Kotter P."/>
            <person name="Berneiser S."/>
            <person name="Hempel S."/>
            <person name="Feldpausch M."/>
            <person name="Lamberth S."/>
            <person name="Van den Daele H."/>
            <person name="De Keyser A."/>
            <person name="Buysshaert C."/>
            <person name="Gielen J."/>
            <person name="Villarroel R."/>
            <person name="De Clercq R."/>
            <person name="Van Montagu M."/>
            <person name="Rogers J."/>
            <person name="Cronin A."/>
            <person name="Quail M."/>
            <person name="Bray-Allen S."/>
            <person name="Clark L."/>
            <person name="Doggett J."/>
            <person name="Hall S."/>
            <person name="Kay M."/>
            <person name="Lennard N."/>
            <person name="McLay K."/>
            <person name="Mayes R."/>
            <person name="Pettett A."/>
            <person name="Rajandream M.A."/>
            <person name="Lyne M."/>
            <person name="Benes V."/>
            <person name="Rechmann S."/>
            <person name="Borkova D."/>
            <person name="Blocker H."/>
            <person name="Scharfe M."/>
            <person name="Grimm M."/>
            <person name="Lohnert T.H."/>
            <person name="Dose S."/>
            <person name="de Haan M."/>
            <person name="Maarse A."/>
            <person name="Schafer M."/>
            <person name="Muller-Auer S."/>
            <person name="Gabel C."/>
            <person name="Fuchs M."/>
            <person name="Fartmann B."/>
            <person name="Granderath K."/>
            <person name="Dauner D."/>
            <person name="Herzl A."/>
            <person name="Neumann S."/>
            <person name="Argiriou A."/>
            <person name="Vitale D."/>
            <person name="Liguori R."/>
            <person name="Piravandi E."/>
            <person name="Massenet O."/>
            <person name="Quigley F."/>
            <person name="Clabauld G."/>
            <person name="Mundlein A."/>
            <person name="Felber R."/>
            <person name="Schnabl S."/>
            <person name="Hiller R."/>
            <person name="Schmidt W."/>
            <person name="Lecharny A."/>
            <person name="Aubourg S."/>
            <person name="Chefdor F."/>
            <person name="Cooke R."/>
            <person name="Berger C."/>
            <person name="Montfort A."/>
            <person name="Casacuberta E."/>
            <person name="Gibbons T."/>
            <person name="Weber N."/>
            <person name="Vandenbol M."/>
            <person name="Bargues M."/>
            <person name="Terol J."/>
            <person name="Torres A."/>
            <person name="Perez-Perez A."/>
            <person name="Purnelle B."/>
            <person name="Bent E."/>
            <person name="Johnson S."/>
            <person name="Tacon D."/>
            <person name="Jesse T."/>
            <person name="Heijnen L."/>
            <person name="Schwarz S."/>
            <person name="Scholler P."/>
            <person name="Heber S."/>
            <person name="Francs P."/>
            <person name="Bielke C."/>
            <person name="Frishman D."/>
            <person name="Haase D."/>
            <person name="Lemcke K."/>
            <person name="Mewes H.W."/>
            <person name="Stocker S."/>
            <person name="Zaccaria P."/>
            <person name="Bevan M."/>
            <person name="Wilson R.K."/>
            <person name="de la Bastide M."/>
            <person name="Habermann K."/>
            <person name="Parnell L."/>
            <person name="Dedhia N."/>
            <person name="Gnoj L."/>
            <person name="Schutz K."/>
            <person name="Huang E."/>
            <person name="Spiegel L."/>
            <person name="Sehkon M."/>
            <person name="Murray J."/>
            <person name="Sheet P."/>
            <person name="Cordes M."/>
            <person name="Abu-Threideh J."/>
            <person name="Stoneking T."/>
            <person name="Kalicki J."/>
            <person name="Graves T."/>
            <person name="Harmon G."/>
            <person name="Edwards J."/>
            <person name="Latreille P."/>
            <person name="Courtney L."/>
            <person name="Cloud J."/>
            <person name="Abbott A."/>
            <person name="Scott K."/>
            <person name="Johnson D."/>
            <person name="Minx P."/>
            <person name="Bentley D."/>
            <person name="Fulton B."/>
            <person name="Miller N."/>
            <person name="Greco T."/>
            <person name="Kemp K."/>
            <person name="Kramer J."/>
            <person name="Fulton L."/>
            <person name="Mardis E."/>
            <person name="Dante M."/>
            <person name="Pepin K."/>
            <person name="Hillier L."/>
            <person name="Nelson J."/>
            <person name="Spieth J."/>
            <person name="Ryan E."/>
            <person name="Andrews S."/>
            <person name="Geisel C."/>
            <person name="Layman D."/>
            <person name="Du H."/>
            <person name="Ali J."/>
            <person name="Berghoff A."/>
            <person name="Jones K."/>
            <person name="Drone K."/>
            <person name="Cotton M."/>
            <person name="Joshu C."/>
            <person name="Antonoiu B."/>
            <person name="Zidanic M."/>
            <person name="Strong C."/>
            <person name="Sun H."/>
            <person name="Lamar B."/>
            <person name="Yordan C."/>
            <person name="Ma P."/>
            <person name="Zhong J."/>
            <person name="Preston R."/>
            <person name="Vil D."/>
            <person name="Shekher M."/>
            <person name="Matero A."/>
            <person name="Shah R."/>
            <person name="Swaby I.K."/>
            <person name="O'Shaughnessy A."/>
            <person name="Rodriguez M."/>
            <person name="Hoffmann J."/>
            <person name="Till S."/>
            <person name="Granat S."/>
            <person name="Shohdy N."/>
            <person name="Hasegawa A."/>
            <person name="Hameed A."/>
            <person name="Lodhi M."/>
            <person name="Johnson A."/>
            <person name="Chen E."/>
            <person name="Marra M."/>
            <person name="Martienssen R."/>
            <person name="McCombie W.R."/>
        </authorList>
    </citation>
    <scope>NUCLEOTIDE SEQUENCE [LARGE SCALE GENOMIC DNA]</scope>
    <source>
        <strain>cv. Columbia</strain>
    </source>
</reference>